<dbReference type="OrthoDB" id="7402760at2"/>
<keyword evidence="2" id="KW-1185">Reference proteome</keyword>
<dbReference type="KEGG" id="psin:CAK95_07780"/>
<accession>A0A1W6ZPD6</accession>
<dbReference type="Gene3D" id="1.10.260.40">
    <property type="entry name" value="lambda repressor-like DNA-binding domains"/>
    <property type="match status" value="1"/>
</dbReference>
<proteinExistence type="predicted"/>
<gene>
    <name evidence="1" type="ORF">CAK95_07780</name>
</gene>
<dbReference type="RefSeq" id="WP_086087401.1">
    <property type="nucleotide sequence ID" value="NZ_CP021112.1"/>
</dbReference>
<reference evidence="1 2" key="1">
    <citation type="submission" date="2017-05" db="EMBL/GenBank/DDBJ databases">
        <title>Full genome sequence of Pseudorhodoplanes sinuspersici.</title>
        <authorList>
            <person name="Dastgheib S.M.M."/>
            <person name="Shavandi M."/>
            <person name="Tirandaz H."/>
        </authorList>
    </citation>
    <scope>NUCLEOTIDE SEQUENCE [LARGE SCALE GENOMIC DNA]</scope>
    <source>
        <strain evidence="1 2">RIPI110</strain>
    </source>
</reference>
<name>A0A1W6ZPD6_9HYPH</name>
<dbReference type="Pfam" id="PF01381">
    <property type="entry name" value="HTH_3"/>
    <property type="match status" value="1"/>
</dbReference>
<dbReference type="EMBL" id="CP021112">
    <property type="protein sequence ID" value="ARP98990.1"/>
    <property type="molecule type" value="Genomic_DNA"/>
</dbReference>
<dbReference type="InterPro" id="IPR001387">
    <property type="entry name" value="Cro/C1-type_HTH"/>
</dbReference>
<dbReference type="SMART" id="SM00530">
    <property type="entry name" value="HTH_XRE"/>
    <property type="match status" value="1"/>
</dbReference>
<dbReference type="InterPro" id="IPR010982">
    <property type="entry name" value="Lambda_DNA-bd_dom_sf"/>
</dbReference>
<dbReference type="AlphaFoldDB" id="A0A1W6ZPD6"/>
<dbReference type="GO" id="GO:0003677">
    <property type="term" value="F:DNA binding"/>
    <property type="evidence" value="ECO:0007669"/>
    <property type="project" value="InterPro"/>
</dbReference>
<evidence type="ECO:0000313" key="1">
    <source>
        <dbReference type="EMBL" id="ARP98990.1"/>
    </source>
</evidence>
<evidence type="ECO:0000313" key="2">
    <source>
        <dbReference type="Proteomes" id="UP000194137"/>
    </source>
</evidence>
<dbReference type="PROSITE" id="PS50943">
    <property type="entry name" value="HTH_CROC1"/>
    <property type="match status" value="1"/>
</dbReference>
<dbReference type="CDD" id="cd00093">
    <property type="entry name" value="HTH_XRE"/>
    <property type="match status" value="1"/>
</dbReference>
<dbReference type="SUPFAM" id="SSF47413">
    <property type="entry name" value="lambda repressor-like DNA-binding domains"/>
    <property type="match status" value="1"/>
</dbReference>
<protein>
    <submittedName>
        <fullName evidence="1">Transcriptional regulator</fullName>
    </submittedName>
</protein>
<dbReference type="Proteomes" id="UP000194137">
    <property type="component" value="Chromosome"/>
</dbReference>
<organism evidence="1 2">
    <name type="scientific">Pseudorhodoplanes sinuspersici</name>
    <dbReference type="NCBI Taxonomy" id="1235591"/>
    <lineage>
        <taxon>Bacteria</taxon>
        <taxon>Pseudomonadati</taxon>
        <taxon>Pseudomonadota</taxon>
        <taxon>Alphaproteobacteria</taxon>
        <taxon>Hyphomicrobiales</taxon>
        <taxon>Pseudorhodoplanes</taxon>
    </lineage>
</organism>
<sequence>MLVSEKQLTSEQSRVVAVTVREEIARRRMSRQQLADEARISISTLEKALSGRRPFTLATTIRLEEALGVALRKAEAKSIGPVVIEAGVAPDELGAYARRSVKWIEGTYLTLRPSFGEPGAIYAYRTDIAWDDGQSSLVFREGERLDSDFSQFGSVAVPNQSGHVYLVTNRHGQYRLITVSRPTITGEMHGILTTLLAGRGSHLTPIAAPIAFIPMHAIKDAAFGRIAADHVSHAVYRTVLKRTVDEPFAMFLPGRD</sequence>
<dbReference type="STRING" id="1235591.CAK95_07780"/>